<dbReference type="Pfam" id="PF22597">
    <property type="entry name" value="DYN_lid"/>
    <property type="match status" value="1"/>
</dbReference>
<dbReference type="FunFam" id="1.20.920.30:FF:000020">
    <property type="entry name" value="Dynein heavy chain family protein"/>
    <property type="match status" value="1"/>
</dbReference>
<dbReference type="InterPro" id="IPR041228">
    <property type="entry name" value="Dynein_C"/>
</dbReference>
<dbReference type="Pfam" id="PF08393">
    <property type="entry name" value="DHC_N2"/>
    <property type="match status" value="1"/>
</dbReference>
<feature type="domain" description="AAA+ ATPase" evidence="13">
    <location>
        <begin position="2587"/>
        <end position="2750"/>
    </location>
</feature>
<dbReference type="OMA" id="LQVMSVT"/>
<evidence type="ECO:0000256" key="1">
    <source>
        <dbReference type="ARBA" id="ARBA00004245"/>
    </source>
</evidence>
<feature type="compositionally biased region" description="Polar residues" evidence="12">
    <location>
        <begin position="1100"/>
        <end position="1110"/>
    </location>
</feature>
<dbReference type="InterPro" id="IPR024317">
    <property type="entry name" value="Dynein_heavy_chain_D4_dom"/>
</dbReference>
<comment type="subcellular location">
    <subcellularLocation>
        <location evidence="1">Cytoplasm</location>
        <location evidence="1">Cytoskeleton</location>
    </subcellularLocation>
</comment>
<feature type="region of interest" description="Disordered" evidence="12">
    <location>
        <begin position="3770"/>
        <end position="3843"/>
    </location>
</feature>
<dbReference type="GO" id="GO:0051959">
    <property type="term" value="F:dynein light intermediate chain binding"/>
    <property type="evidence" value="ECO:0007669"/>
    <property type="project" value="InterPro"/>
</dbReference>
<dbReference type="InterPro" id="IPR042222">
    <property type="entry name" value="Dynein_2_N"/>
</dbReference>
<evidence type="ECO:0000256" key="2">
    <source>
        <dbReference type="ARBA" id="ARBA00008887"/>
    </source>
</evidence>
<feature type="compositionally biased region" description="Polar residues" evidence="12">
    <location>
        <begin position="1082"/>
        <end position="1092"/>
    </location>
</feature>
<dbReference type="Gene3D" id="1.20.1270.280">
    <property type="match status" value="1"/>
</dbReference>
<dbReference type="InterPro" id="IPR026983">
    <property type="entry name" value="DHC"/>
</dbReference>
<dbReference type="PANTHER" id="PTHR46961">
    <property type="entry name" value="DYNEIN HEAVY CHAIN 1, AXONEMAL-LIKE PROTEIN"/>
    <property type="match status" value="1"/>
</dbReference>
<dbReference type="InterPro" id="IPR027417">
    <property type="entry name" value="P-loop_NTPase"/>
</dbReference>
<dbReference type="InterPro" id="IPR054354">
    <property type="entry name" value="DYNC2H1-like_lid"/>
</dbReference>
<evidence type="ECO:0000256" key="8">
    <source>
        <dbReference type="ARBA" id="ARBA00023054"/>
    </source>
</evidence>
<keyword evidence="15" id="KW-1185">Reference proteome</keyword>
<evidence type="ECO:0000256" key="4">
    <source>
        <dbReference type="ARBA" id="ARBA00022701"/>
    </source>
</evidence>
<dbReference type="SMART" id="SM00382">
    <property type="entry name" value="AAA"/>
    <property type="match status" value="3"/>
</dbReference>
<dbReference type="FunFam" id="3.40.50.300:FF:005568">
    <property type="entry name" value="Uncharacterized protein"/>
    <property type="match status" value="1"/>
</dbReference>
<dbReference type="Gene3D" id="1.20.920.30">
    <property type="match status" value="1"/>
</dbReference>
<dbReference type="InterPro" id="IPR013594">
    <property type="entry name" value="Dynein_heavy_tail"/>
</dbReference>
<feature type="region of interest" description="Disordered" evidence="12">
    <location>
        <begin position="1942"/>
        <end position="1968"/>
    </location>
</feature>
<feature type="region of interest" description="Disordered" evidence="12">
    <location>
        <begin position="3965"/>
        <end position="4009"/>
    </location>
</feature>
<keyword evidence="10" id="KW-0206">Cytoskeleton</keyword>
<feature type="domain" description="AAA+ ATPase" evidence="13">
    <location>
        <begin position="2221"/>
        <end position="2359"/>
    </location>
</feature>
<dbReference type="Gene3D" id="3.10.490.20">
    <property type="match status" value="1"/>
</dbReference>
<dbReference type="Gene3D" id="1.10.472.130">
    <property type="match status" value="1"/>
</dbReference>
<dbReference type="EnsemblMetazoa" id="XM_038222589.1">
    <property type="protein sequence ID" value="XP_038078517.1"/>
    <property type="gene ID" value="LOC119745907"/>
</dbReference>
<dbReference type="GeneID" id="119745907"/>
<feature type="compositionally biased region" description="Basic and acidic residues" evidence="12">
    <location>
        <begin position="3965"/>
        <end position="3999"/>
    </location>
</feature>
<dbReference type="SUPFAM" id="SSF52540">
    <property type="entry name" value="P-loop containing nucleoside triphosphate hydrolases"/>
    <property type="match status" value="3"/>
</dbReference>
<dbReference type="Gene3D" id="1.20.920.20">
    <property type="match status" value="1"/>
</dbReference>
<dbReference type="InterPro" id="IPR035706">
    <property type="entry name" value="AAA_9"/>
</dbReference>
<dbReference type="GO" id="GO:0005524">
    <property type="term" value="F:ATP binding"/>
    <property type="evidence" value="ECO:0007669"/>
    <property type="project" value="UniProtKB-KW"/>
</dbReference>
<evidence type="ECO:0000259" key="13">
    <source>
        <dbReference type="SMART" id="SM00382"/>
    </source>
</evidence>
<dbReference type="Gene3D" id="3.40.50.300">
    <property type="entry name" value="P-loop containing nucleotide triphosphate hydrolases"/>
    <property type="match status" value="5"/>
</dbReference>
<organism evidence="14 15">
    <name type="scientific">Patiria miniata</name>
    <name type="common">Bat star</name>
    <name type="synonym">Asterina miniata</name>
    <dbReference type="NCBI Taxonomy" id="46514"/>
    <lineage>
        <taxon>Eukaryota</taxon>
        <taxon>Metazoa</taxon>
        <taxon>Echinodermata</taxon>
        <taxon>Eleutherozoa</taxon>
        <taxon>Asterozoa</taxon>
        <taxon>Asteroidea</taxon>
        <taxon>Valvatacea</taxon>
        <taxon>Valvatida</taxon>
        <taxon>Asterinidae</taxon>
        <taxon>Patiria</taxon>
    </lineage>
</organism>
<evidence type="ECO:0000256" key="10">
    <source>
        <dbReference type="ARBA" id="ARBA00023212"/>
    </source>
</evidence>
<dbReference type="Pfam" id="PF17852">
    <property type="entry name" value="Dynein_AAA_lid"/>
    <property type="match status" value="1"/>
</dbReference>
<dbReference type="GO" id="GO:0008569">
    <property type="term" value="F:minus-end-directed microtubule motor activity"/>
    <property type="evidence" value="ECO:0007669"/>
    <property type="project" value="InterPro"/>
</dbReference>
<evidence type="ECO:0000256" key="11">
    <source>
        <dbReference type="SAM" id="Coils"/>
    </source>
</evidence>
<dbReference type="Gene3D" id="1.10.8.720">
    <property type="entry name" value="Region D6 of dynein motor"/>
    <property type="match status" value="1"/>
</dbReference>
<dbReference type="RefSeq" id="XP_038078517.1">
    <property type="nucleotide sequence ID" value="XM_038222589.1"/>
</dbReference>
<feature type="coiled-coil region" evidence="11">
    <location>
        <begin position="3608"/>
        <end position="3635"/>
    </location>
</feature>
<dbReference type="GO" id="GO:0045505">
    <property type="term" value="F:dynein intermediate chain binding"/>
    <property type="evidence" value="ECO:0007669"/>
    <property type="project" value="InterPro"/>
</dbReference>
<feature type="compositionally biased region" description="Basic and acidic residues" evidence="12">
    <location>
        <begin position="1951"/>
        <end position="1963"/>
    </location>
</feature>
<dbReference type="FunFam" id="3.40.50.300:FF:002857">
    <property type="entry name" value="Dynein heavy chain, cytoplasmic"/>
    <property type="match status" value="1"/>
</dbReference>
<dbReference type="Pfam" id="PF12780">
    <property type="entry name" value="AAA_8"/>
    <property type="match status" value="1"/>
</dbReference>
<feature type="region of interest" description="Disordered" evidence="12">
    <location>
        <begin position="1082"/>
        <end position="1113"/>
    </location>
</feature>
<dbReference type="InterPro" id="IPR035699">
    <property type="entry name" value="AAA_6"/>
</dbReference>
<keyword evidence="5" id="KW-0547">Nucleotide-binding</keyword>
<dbReference type="Gene3D" id="1.20.140.100">
    <property type="entry name" value="Dynein heavy chain, N-terminal domain 2"/>
    <property type="match status" value="1"/>
</dbReference>
<keyword evidence="9" id="KW-0505">Motor protein</keyword>
<dbReference type="Pfam" id="PF18199">
    <property type="entry name" value="Dynein_C"/>
    <property type="match status" value="1"/>
</dbReference>
<evidence type="ECO:0000313" key="15">
    <source>
        <dbReference type="Proteomes" id="UP000887568"/>
    </source>
</evidence>
<dbReference type="Gene3D" id="1.20.58.1120">
    <property type="match status" value="1"/>
</dbReference>
<feature type="region of interest" description="Disordered" evidence="12">
    <location>
        <begin position="397"/>
        <end position="422"/>
    </location>
</feature>
<keyword evidence="4" id="KW-0493">Microtubule</keyword>
<dbReference type="Pfam" id="PF12774">
    <property type="entry name" value="AAA_6"/>
    <property type="match status" value="2"/>
</dbReference>
<dbReference type="InterPro" id="IPR041466">
    <property type="entry name" value="Dynein_AAA5_ext"/>
</dbReference>
<dbReference type="InterPro" id="IPR043160">
    <property type="entry name" value="Dynein_C_barrel"/>
</dbReference>
<feature type="domain" description="AAA+ ATPase" evidence="13">
    <location>
        <begin position="2923"/>
        <end position="3094"/>
    </location>
</feature>
<dbReference type="Pfam" id="PF12775">
    <property type="entry name" value="AAA_7"/>
    <property type="match status" value="1"/>
</dbReference>
<keyword evidence="8 11" id="KW-0175">Coiled coil</keyword>
<evidence type="ECO:0000313" key="14">
    <source>
        <dbReference type="EnsemblMetazoa" id="XP_038078517.1"/>
    </source>
</evidence>
<comment type="similarity">
    <text evidence="2">Belongs to the dynein heavy chain family.</text>
</comment>
<keyword evidence="7" id="KW-0243">Dynein</keyword>
<dbReference type="FunFam" id="1.10.8.720:FF:000015">
    <property type="entry name" value="Dynein heavy chain 5, axonemal"/>
    <property type="match status" value="1"/>
</dbReference>
<dbReference type="Pfam" id="PF03028">
    <property type="entry name" value="Dynein_heavy"/>
    <property type="match status" value="1"/>
</dbReference>
<dbReference type="InterPro" id="IPR042219">
    <property type="entry name" value="AAA_lid_11_sf"/>
</dbReference>
<evidence type="ECO:0000256" key="6">
    <source>
        <dbReference type="ARBA" id="ARBA00022840"/>
    </source>
</evidence>
<dbReference type="Pfam" id="PF12781">
    <property type="entry name" value="AAA_9"/>
    <property type="match status" value="1"/>
</dbReference>
<dbReference type="Proteomes" id="UP000887568">
    <property type="component" value="Unplaced"/>
</dbReference>
<feature type="compositionally biased region" description="Polar residues" evidence="12">
    <location>
        <begin position="3822"/>
        <end position="3833"/>
    </location>
</feature>
<evidence type="ECO:0000256" key="3">
    <source>
        <dbReference type="ARBA" id="ARBA00022490"/>
    </source>
</evidence>
<dbReference type="GO" id="GO:0007018">
    <property type="term" value="P:microtubule-based movement"/>
    <property type="evidence" value="ECO:0007669"/>
    <property type="project" value="InterPro"/>
</dbReference>
<evidence type="ECO:0000256" key="12">
    <source>
        <dbReference type="SAM" id="MobiDB-lite"/>
    </source>
</evidence>
<dbReference type="InterPro" id="IPR013602">
    <property type="entry name" value="Dynein_heavy_linker"/>
</dbReference>
<dbReference type="InterPro" id="IPR003593">
    <property type="entry name" value="AAA+_ATPase"/>
</dbReference>
<dbReference type="FunFam" id="1.20.58.1120:FF:000029">
    <property type="entry name" value="Dynein heavy chain 5, axonemal"/>
    <property type="match status" value="1"/>
</dbReference>
<feature type="compositionally biased region" description="Basic and acidic residues" evidence="12">
    <location>
        <begin position="3773"/>
        <end position="3783"/>
    </location>
</feature>
<feature type="region of interest" description="Disordered" evidence="12">
    <location>
        <begin position="567"/>
        <end position="642"/>
    </location>
</feature>
<dbReference type="Pfam" id="PF08385">
    <property type="entry name" value="DHC_N1"/>
    <property type="match status" value="2"/>
</dbReference>
<feature type="region of interest" description="Disordered" evidence="12">
    <location>
        <begin position="1179"/>
        <end position="1198"/>
    </location>
</feature>
<dbReference type="Gene3D" id="1.10.8.1220">
    <property type="match status" value="1"/>
</dbReference>
<evidence type="ECO:0000256" key="7">
    <source>
        <dbReference type="ARBA" id="ARBA00023017"/>
    </source>
</evidence>
<accession>A0A914BSL8</accession>
<dbReference type="GO" id="GO:0005874">
    <property type="term" value="C:microtubule"/>
    <property type="evidence" value="ECO:0007669"/>
    <property type="project" value="UniProtKB-KW"/>
</dbReference>
<dbReference type="InterPro" id="IPR004273">
    <property type="entry name" value="Dynein_heavy_D6_P-loop"/>
</dbReference>
<evidence type="ECO:0000256" key="5">
    <source>
        <dbReference type="ARBA" id="ARBA00022741"/>
    </source>
</evidence>
<dbReference type="Gene3D" id="3.20.180.20">
    <property type="entry name" value="Dynein heavy chain, N-terminal domain 2"/>
    <property type="match status" value="1"/>
</dbReference>
<keyword evidence="6" id="KW-0067">ATP-binding</keyword>
<feature type="compositionally biased region" description="Acidic residues" evidence="12">
    <location>
        <begin position="608"/>
        <end position="621"/>
    </location>
</feature>
<reference evidence="14" key="1">
    <citation type="submission" date="2022-11" db="UniProtKB">
        <authorList>
            <consortium name="EnsemblMetazoa"/>
        </authorList>
    </citation>
    <scope>IDENTIFICATION</scope>
</reference>
<dbReference type="Gene3D" id="1.10.8.710">
    <property type="match status" value="1"/>
</dbReference>
<proteinExistence type="inferred from homology"/>
<dbReference type="GO" id="GO:0030286">
    <property type="term" value="C:dynein complex"/>
    <property type="evidence" value="ECO:0007669"/>
    <property type="project" value="UniProtKB-KW"/>
</dbReference>
<dbReference type="Pfam" id="PF18198">
    <property type="entry name" value="AAA_lid_11"/>
    <property type="match status" value="1"/>
</dbReference>
<feature type="compositionally biased region" description="Polar residues" evidence="12">
    <location>
        <begin position="574"/>
        <end position="584"/>
    </location>
</feature>
<dbReference type="InterPro" id="IPR042228">
    <property type="entry name" value="Dynein_linker_3"/>
</dbReference>
<feature type="compositionally biased region" description="Basic residues" evidence="12">
    <location>
        <begin position="3805"/>
        <end position="3815"/>
    </location>
</feature>
<dbReference type="PANTHER" id="PTHR46961:SF15">
    <property type="entry name" value="AAA+ ATPASE DOMAIN-CONTAINING PROTEIN"/>
    <property type="match status" value="1"/>
</dbReference>
<protein>
    <recommendedName>
        <fullName evidence="13">AAA+ ATPase domain-containing protein</fullName>
    </recommendedName>
</protein>
<dbReference type="InterPro" id="IPR041658">
    <property type="entry name" value="AAA_lid_11"/>
</dbReference>
<dbReference type="Gene3D" id="1.10.287.2620">
    <property type="match status" value="1"/>
</dbReference>
<dbReference type="FunFam" id="1.20.140.100:FF:000003">
    <property type="entry name" value="Dynein, axonemal, heavy chain 5"/>
    <property type="match status" value="1"/>
</dbReference>
<sequence length="5306" mass="601186">MDERHWWIATKIQESFHIGGFHDNPTLLEDFLCEPKTLELINQFLGTGGPNKLFFYSDRPQTSTLFPSGLQSTRQLHVVSSLATLKEVNIEDTTCLYFLRHHVNHDVDPVHMEKDIFCGELRHSVLDNLNTLLSDIYLPLLRAQKDWGECSEENVSQCLNSLEKYAAALSETVNVPASGRQQVLRRPDNMVSQEFSKHRTTSYDHSIITEYEALVSEWISTIDNALADGGDERFMDPTSGPMSELERWRRRQRMLSNIMEQLKGKECKTVIGVLITSKSKVLKKWKAIDSSITDAANETKDKVKYLEALRRHFEHLYHSASPADIINTALPGLANSVKQMDSISRFYARTGYLGLLFTKITNQLVNACKEYITAETIAPSQEDLLWPKFYTEIEGRVHSTDQQGRSRAGRRKGKDQKGEPENDTLLGRLKACLKLHNVYRDTVRTLRDNLGGAHTLMQFPSISSLGAPTSRARAHSRGALTLMGKASKTPSVAGDSEHGHGVPFTDEESIFGHLESFCARIRQVIDAVYTLVQYSKLGLSTEGLPRPRKEDLVVDDDATEEGAEIAALGGGGANTSEHSSTPTLETPIKPVSPTKTPYPHAPGILPIVEEEENLNGEEEEGAKEKGKEENAEEQIGSEVPSNADEVHDLIHGTTGITAHNAALLRKLYNADDADDEGPSISSIVKDHITTMKQLLSAHINTAVMLDVEGKEKERFGETYEEFLSTVQQIEMYLCAYLQAVFMRRMKTHEALDVITRFTPVAYRQGMKRSIAEKYVDIFNWYEADLEEVKNIYEKYKEDPPMIRNAPPVAGAISWSRQLLQRIEDPMKVFRDNRAVTHLRDFSRIVRFYNRVATAVVTFESLWLAQWRAHIDSAKAGLRATLLINHPETGQVVVNADEGVLQLIHECRWLKRLGIDIPDSAQMVLKQEQRFKSYFNHLELCLKEFNDIVGSIRDPVRSLFKPHINNVTVTLQPGLSTLAWNSMNIDAFLHQVHTANAKLKHKVDSVNYVIDTKIDAKLKIISELFLFDTEFAFSRSWPPSEFTQAMLESVSDRGTQLHDLAVQIEEAVHDLIGILLGRAGSPSFTPRQSLSASSRRHSGKQAMNLTPRTEASSGDTGDDIIISDILYHYSELVYQAVMSSICRTLITLAEAAGCEGIIEAISRELASSPLPPDGRLDTLVTPAKSHSRPSTGMSGMSGRLSRASTAMSRATSSMSFLSDMSWTSEKTHEITYLRFEVAVQFSIPNIIISPTLDAVKTSLARIAEVVLNTADKICWWAGGDIGEPFLTEVVQEPAIESTMRKLDGVVEDLQRVIDKHLFHFKFYDFLWKDDMYAAYYEFIDNDPGTFAIKKEVERLLHIEEKIQAVPSILPVGSVCLETSPITDALYGFAVQWKTQYAQVLHEEAKRRLDQAVMYRNNVRTRLTAEVVTLDQLNGTLNWLEEVRDMENKVDKIYLPIETMYADLRSYKLRLPRSEVEEVEQLRDKWQEVIDLAEQCRVKLLRERRGAFEQELDKQVKLFVVEVIQFRNSFDSQGPAVPGVQPAEAVSRLHEFQEIFKLYDSKRRTLDSVSRLFGIICKPFPELDKTGEELDLLGLLYGLFQKFIAFDSQFRDKLWADVDLEKANREVENYWEECQNLPDKLKDWDAYNEMKSSIKFYLDVFPILHKLASKEIRNRHWLQVMSVTGSSFQLEANVFKLLHILDIGLIEHQVEIEDICRCASKEQELEVKLRITEEEWTEQVLSFEEYKKRGPIYLEKDNSEHLLEQLENAQALLANMLTSRFIGPLREEAAGWAEKLKGVAEVLEQWLEVQDVWQYLEAVFSVGRTAKDLPQEAKRFNRIDKSWTKIMKRAYDTRNVLQCTYGGEVPKGVVLRHIYEELEICFKSLMGYLDKKRQAFPRFYFLSDPVLLAILSRPFDLESVRPHLRCIFNSVFDIRLEQLPFSVPQSANSSPEKSYHSTRERHSPLRTDSSVYTSHQQSRMTLGESMVGGVTGGGGIQSEYLMQAVAVISKETEVLQLDEEVSLKDSVEIWLHALKESISKTVYSNVCKMIEDVEAGLPIEELAGKFPMQVAGLGLLMYWTKECELGIMEIRNERKAIANSAKKFGTTMGRLAMALTRGTWKTLDEHMTPLQRLRLESLIAQSLYLRDTLEQMSNRKLREIGDFEWRRCIRFYHHFHAGRVVPQIYMLDERFTYGSEFYGGQASLVLTPVTERCFLTMALAMKQFKNCAVTGGTGVGKTETAKGFAFMLGQYLAVFGCSGQSDPAALGKILQGLAMDGCWGCFDEFQLLQSDAIAMVLDHVHAIMAALRARSRHCILGDGEEVMLKSGIALFITVNNQTSPPAGIPVDIKLLFRTVALVKPDYSLILKARCAAYGFRSPRMLADRLKMVAQQCKEQLTPDEHPVFNIKNMISVLLHAVGSWRDVEGSKEYHQLFSIGGLSSAVQHAHLGRKLTKEERMELSRASSQGSIVQPGSAMPSVAMLKTVEKQPRKLGVPNPMTPAAKAEHAVVAQALQNVIGPRLKPDALYIFNNVVKDVFTAMGSPPTPQSSRVRRNQLNVEHMVVDKAHENGIMPHTNWVNKVMQLYAVSQVNHGIIIAGGPGTGKSSAIATLVEALSAIAPAQSRQSRSSVSSITAISHKLQRINPLVVDDLALMFGHLNQNHDWVDGVFTNIWRKANRNVSTTWLCLDGPLTPSWADNFNSVLDNDKVLHLHNGDRLFLSDNVKLVFETSDLTIASPATVTRAGIVFMDKDVLGWRPIAQAWMENRNQQEVHCLQKAFNKTMDAVVNFVLFETRPLVQVCEVGLFKMCLGLLTAMLNEHVEIGGELHIERLFLFCLIWSFGGLLEGTDRKNFSDLLRTLTSALPDYDHDISVFDYYVDESGEWDPWLSRVPEVTYTSDTHDLLGEIFVETVDTIRCRVLLEFANLSNMHVLLVGPPGSGKTAMINDFINTLDPSYQVTKRLVFSGASTASQLQQFIETNIHHRRGFVYGARDNKRLQLFIDDLNLPPMDEHGVQRCNELLRQLLDDRVLVTLQKPFEWRTIQDLVVLSGHTRNVYPSVGNKKMPERLLRHFAVVSLPEPKDSALTGIVDAILDGNMHKNNGQSLAQELHEAIVTASCQLLTRVQAVLRPSLVPGRHHYMFTLRDLTKAFQCLVRLSEEARGEISMVTSLWQHEVRRIMQDRLCRTADINWFQQTLAEIVKTHFPEIPDGDVLYEDFVTFPIEPRTYVRPVTSLSQKSVRVVLQPVEQLDKVHQCVHSHLTRYNEEFGNVTINIMLSDDIIHHVIRIHRVLSFHHGGNLLMVGAIGSHLTTLVNLALHVADMPIHPIDTSRSNNFFDGLRSAVRLAGTEGKMLTLMFTARDLKEEVYLDAINSLLVCGEYPPLFSNDELDGLLQALGPAMKRHFPNTLIDPMKFFVSRVKTNLHIIICVPPTERLLRIAPSEYPGLVTGMQMNWMCDWSQSALLGEATYFIHKHTLAKDSTPETREKLVSCLSNIHSFILHDCNQIPWAGETSDTVQITTLKIHGKKEAIKVQTLDVPNLPYTKLIMKERIKLNHRDPNMPGKHEIFMGPRTFRRFLDCFRYIYSTKGKENTAKVGQLRKALSCLARTQQDTLAKKRDIKQLQVEYEQASEKVASLLSSLTLRATVLEKTKAQFDEAGNSLSAFLQMHEVESDEEIEDELLAAEERDEYDKEFERMRQENLQSRKMAIDEELELAIKKVVDCRQVLQKARDQVIHWREKVDRSCIERLKSFQNPPQIVLQVMEMVMALLGKNKPLRQHPDRSEKVPNEDASVLSGRHSSMSSPSPKSPTKPHRTPRKTRPAPSKYLSYSSGESVVTKSKSKDQLTDKQKWKQMQNILNDSVRFVETLQGVDWENGLDPNIRLNVEHYLPKPKGDGEGVTGEGSLLEVPGGAKLPASSRRSPASLESGGITIAAVRYSSEDAGNLVAYICSLVEYSHQCGPLRGALDKQSELEKEKTENERLQKEQDERAGTAEAREALAREEHEEPEEEPVYTEADIPALQEAVTELQKEFDAAVVVKHALESELQASNERLKAATNMIRSLQQELKRWQAYVDDNAVNEWLLSTCVSAAAFLTYCGGMDPDPRRRLADYFNVMCEHHGLPVPKKKLFKAIPLIKFLYSQVDIESLRILNLPSTPNSLNNACFIMQELSSSAWTLLCDPTSRIIDWLKCYLSGRVLLVKYHELRSQLETCLTEGTPLVIMDCDAHALAQDQRFTRLLRGRLAFMNAKAPFKMMVADHEVECHPNFRVYLHTTEIPQRIPHSLAAYTSIMNFYQTREDCEEELLDRFMALEKARLDEDGILANKEKIFNLKKLNELEQQMLDCLASDTRLLNDLATTKKLAQLKKHYDETLESQERIQMSEKAIHNAREGYRSIAKRGAVCFDVARSIVEINPMYQTSWQQFLDVYDASIKHSERTAAVKAVVERLTYNAFQSTARSLLERDRMIYALLLAMEVEDSLGNVGPGEREFVISPQLGSSIMTALGHTVAPDHRIAQAKKPFDWMLDEQFHNLQSLAIHYEWFQEMFDRMPKDGRETQWRTLGEHDTPETAVLPEKMDEVYNPMQRLMVLRAFRPDRIMQAGTVFVNAVLGKKIRGSSSRYIGEVALDFPGVVKQSTPLTPILLLYTKEGDLAQKMFHEYAAKRQCKTVVVALSNSEQNEERSMRRSIQTAMQESHWVLLQNAHNSPHILNTLETVLKECSHKHQISESNFRLWISAKMAPSIPVRLLQYAVKVVVDSPRIMKDSLQRTMALIDTDTLKLSSRSEWPPLLHNLAMLHATIRLRGRFSRAGWNLPGAMDFGFNEISEAIQVAANPFKDYTTIEGESLKGISWIGLRYIITELIYGSHVTDEYDQTNLSAMVDYWVGPNAVKREYEATKLRYKIPAAFFSNNVRLTAIMQSLESITNHSLDVPEACNIHTSMEDDGRLMTTVGDDQYIYTRLNAILDSMPSSNTLCHVLQPRPATPFKGPSVASVNGSAMYPNIAAMGVYASASVSAVQNRKELELWEICHTMLNKVPRGWNRDYVTERVRKTGGDTPFNRFILREIDLMLKLLTDIKTSLQKLKALTEKPTEVFGDQMSEMLISIADDLYHHRIPAHWCDLAGDSMPPINWPLGQFLNDLSQRCQHLERIIIQGRDKFPAYWLGAFFHPKSLLALLRQDAIRSYGSSTTQVEPFVFQTEITARDKDHVRDPPQEGMFVYGIYIWGCTWEKTTGELQDTPPRHGPTPLPIVHVLCMPQSEKPALNDPQKAAETFNCPVYPTRVSSREPVFTMDVRHDNVSATKWALRGMAATIRPY</sequence>
<name>A0A914BSL8_PATMI</name>
<evidence type="ECO:0000256" key="9">
    <source>
        <dbReference type="ARBA" id="ARBA00023175"/>
    </source>
</evidence>
<keyword evidence="3" id="KW-0963">Cytoplasm</keyword>
<dbReference type="OrthoDB" id="286107at2759"/>
<dbReference type="InterPro" id="IPR043157">
    <property type="entry name" value="Dynein_AAA1S"/>
</dbReference>
<feature type="coiled-coil region" evidence="11">
    <location>
        <begin position="4034"/>
        <end position="4068"/>
    </location>
</feature>